<dbReference type="RefSeq" id="WP_015830125.1">
    <property type="nucleotide sequence ID" value="NC_012969.1"/>
</dbReference>
<name>C6XDQ0_METGS</name>
<keyword evidence="4" id="KW-0456">Lyase</keyword>
<evidence type="ECO:0000256" key="6">
    <source>
        <dbReference type="PIRSR" id="PIRSR001434-2"/>
    </source>
</evidence>
<keyword evidence="8" id="KW-0472">Membrane</keyword>
<keyword evidence="3 6" id="KW-0663">Pyridoxal phosphate</keyword>
<dbReference type="GO" id="GO:0030170">
    <property type="term" value="F:pyridoxal phosphate binding"/>
    <property type="evidence" value="ECO:0007669"/>
    <property type="project" value="InterPro"/>
</dbReference>
<dbReference type="Gene3D" id="3.90.1150.10">
    <property type="entry name" value="Aspartate Aminotransferase, domain 1"/>
    <property type="match status" value="1"/>
</dbReference>
<comment type="similarity">
    <text evidence="2 7">Belongs to the trans-sulfuration enzymes family.</text>
</comment>
<dbReference type="OrthoDB" id="9805807at2"/>
<evidence type="ECO:0000256" key="7">
    <source>
        <dbReference type="RuleBase" id="RU362118"/>
    </source>
</evidence>
<keyword evidence="10" id="KW-1185">Reference proteome</keyword>
<dbReference type="AlphaFoldDB" id="C6XDQ0"/>
<evidence type="ECO:0000256" key="4">
    <source>
        <dbReference type="ARBA" id="ARBA00023239"/>
    </source>
</evidence>
<dbReference type="Gene3D" id="3.40.640.10">
    <property type="entry name" value="Type I PLP-dependent aspartate aminotransferase-like (Major domain)"/>
    <property type="match status" value="1"/>
</dbReference>
<dbReference type="PANTHER" id="PTHR43500">
    <property type="entry name" value="CYSTATHIONINE BETA-LYASE-RELATED"/>
    <property type="match status" value="1"/>
</dbReference>
<reference evidence="10" key="1">
    <citation type="submission" date="2009-07" db="EMBL/GenBank/DDBJ databases">
        <title>Complete sequence of chromosome of Methylovorus sp. SIP3-4.</title>
        <authorList>
            <person name="Lucas S."/>
            <person name="Copeland A."/>
            <person name="Lapidus A."/>
            <person name="Glavina del Rio T."/>
            <person name="Tice H."/>
            <person name="Bruce D."/>
            <person name="Goodwin L."/>
            <person name="Pitluck S."/>
            <person name="Clum A."/>
            <person name="Larimer F."/>
            <person name="Land M."/>
            <person name="Hauser L."/>
            <person name="Kyrpides N."/>
            <person name="Mikhailova N."/>
            <person name="Kayluzhnaya M."/>
            <person name="Chistoserdova L."/>
        </authorList>
    </citation>
    <scope>NUCLEOTIDE SEQUENCE [LARGE SCALE GENOMIC DNA]</scope>
    <source>
        <strain evidence="10">SIP3-4</strain>
    </source>
</reference>
<dbReference type="PANTHER" id="PTHR43500:SF1">
    <property type="entry name" value="CYSTATHIONINE BETA-LYASE-RELATED"/>
    <property type="match status" value="1"/>
</dbReference>
<evidence type="ECO:0000313" key="10">
    <source>
        <dbReference type="Proteomes" id="UP000002743"/>
    </source>
</evidence>
<dbReference type="Proteomes" id="UP000002743">
    <property type="component" value="Chromosome"/>
</dbReference>
<dbReference type="GO" id="GO:0047804">
    <property type="term" value="F:cysteine-S-conjugate beta-lyase activity"/>
    <property type="evidence" value="ECO:0007669"/>
    <property type="project" value="InterPro"/>
</dbReference>
<dbReference type="PIRSF" id="PIRSF001434">
    <property type="entry name" value="CGS"/>
    <property type="match status" value="1"/>
</dbReference>
<evidence type="ECO:0000256" key="1">
    <source>
        <dbReference type="ARBA" id="ARBA00001933"/>
    </source>
</evidence>
<dbReference type="Pfam" id="PF01053">
    <property type="entry name" value="Cys_Met_Meta_PP"/>
    <property type="match status" value="1"/>
</dbReference>
<proteinExistence type="inferred from homology"/>
<dbReference type="InterPro" id="IPR006233">
    <property type="entry name" value="Cys_b_lyase_bac"/>
</dbReference>
<dbReference type="NCBIfam" id="NF005456">
    <property type="entry name" value="PRK07050.1"/>
    <property type="match status" value="1"/>
</dbReference>
<dbReference type="GO" id="GO:0019450">
    <property type="term" value="P:L-cysteine catabolic process to pyruvate"/>
    <property type="evidence" value="ECO:0007669"/>
    <property type="project" value="TreeGrafter"/>
</dbReference>
<accession>C6XDQ0</accession>
<gene>
    <name evidence="9" type="ordered locus">Msip34_1430</name>
</gene>
<evidence type="ECO:0000256" key="8">
    <source>
        <dbReference type="SAM" id="Phobius"/>
    </source>
</evidence>
<dbReference type="InterPro" id="IPR015424">
    <property type="entry name" value="PyrdxlP-dep_Trfase"/>
</dbReference>
<dbReference type="InterPro" id="IPR000277">
    <property type="entry name" value="Cys/Met-Metab_PyrdxlP-dep_enz"/>
</dbReference>
<dbReference type="InterPro" id="IPR015421">
    <property type="entry name" value="PyrdxlP-dep_Trfase_major"/>
</dbReference>
<sequence length="389" mass="42719">MTKKHSRWTELVQPEDLAGTRGAVFSSLVGSMERASTVVFPDVKSMRERDWRSKTQYSYGLLGTPTTRRLENKLALIDGVRHTLLLPSGLSAVSLIFLALLKSGERVLLPRNAYQPGVDLARMLAVRFGIEVDFYDPLQPEAVPFTANTRLLWVETPGSVTMEVADLRQLAELAHARGVLVAADATWSAGIAQNVFALGADIAMQALTKYQSGGSDVMMGSVSTDDDALHEQLLKTHMQLGLGVSPEDCQLVLRSLPHYRLRYLAQDIAARKLAEWLSSQPGIARVLHPALPSCPGHAIWQRDFTAAASLFSVLFEPDIPQANIDRFVEALALFHIGYSWGGAVSLAIPYDVRDRYPHSGGLVRFYVGLEDVDDLIADVEQALAQTINL</sequence>
<dbReference type="InterPro" id="IPR015422">
    <property type="entry name" value="PyrdxlP-dep_Trfase_small"/>
</dbReference>
<dbReference type="eggNOG" id="COG0626">
    <property type="taxonomic scope" value="Bacteria"/>
</dbReference>
<comment type="catalytic activity">
    <reaction evidence="5">
        <text>L,L-cystathionine + H2O = L-homocysteine + pyruvate + NH4(+)</text>
        <dbReference type="Rhea" id="RHEA:13965"/>
        <dbReference type="ChEBI" id="CHEBI:15361"/>
        <dbReference type="ChEBI" id="CHEBI:15377"/>
        <dbReference type="ChEBI" id="CHEBI:28938"/>
        <dbReference type="ChEBI" id="CHEBI:58161"/>
        <dbReference type="ChEBI" id="CHEBI:58199"/>
    </reaction>
</comment>
<dbReference type="KEGG" id="mei:Msip34_1430"/>
<dbReference type="GO" id="GO:0019346">
    <property type="term" value="P:transsulfuration"/>
    <property type="evidence" value="ECO:0007669"/>
    <property type="project" value="InterPro"/>
</dbReference>
<evidence type="ECO:0000313" key="9">
    <source>
        <dbReference type="EMBL" id="ACT50675.1"/>
    </source>
</evidence>
<keyword evidence="8" id="KW-0812">Transmembrane</keyword>
<feature type="modified residue" description="N6-(pyridoxal phosphate)lysine" evidence="6">
    <location>
        <position position="209"/>
    </location>
</feature>
<reference evidence="9 10" key="2">
    <citation type="journal article" date="2011" name="J. Bacteriol.">
        <title>Genomes of three methylotrophs from a single niche uncover genetic and metabolic divergence of Methylophilaceae.</title>
        <authorList>
            <person name="Lapidus A."/>
            <person name="Clum A."/>
            <person name="Labutti K."/>
            <person name="Kaluzhnaya M.G."/>
            <person name="Lim S."/>
            <person name="Beck D.A."/>
            <person name="Glavina Del Rio T."/>
            <person name="Nolan M."/>
            <person name="Mavromatis K."/>
            <person name="Huntemann M."/>
            <person name="Lucas S."/>
            <person name="Lidstrom M.E."/>
            <person name="Ivanova N."/>
            <person name="Chistoserdova L."/>
        </authorList>
    </citation>
    <scope>NUCLEOTIDE SEQUENCE [LARGE SCALE GENOMIC DNA]</scope>
    <source>
        <strain evidence="9 10">SIP3-4</strain>
    </source>
</reference>
<dbReference type="HOGENOM" id="CLU_018986_5_1_4"/>
<dbReference type="STRING" id="582744.Msip34_1430"/>
<feature type="transmembrane region" description="Helical" evidence="8">
    <location>
        <begin position="84"/>
        <end position="101"/>
    </location>
</feature>
<dbReference type="EMBL" id="CP001674">
    <property type="protein sequence ID" value="ACT50675.1"/>
    <property type="molecule type" value="Genomic_DNA"/>
</dbReference>
<protein>
    <submittedName>
        <fullName evidence="9">Cys/Met metabolism pyridoxal-phosphate-dependent protein</fullName>
    </submittedName>
</protein>
<dbReference type="SUPFAM" id="SSF53383">
    <property type="entry name" value="PLP-dependent transferases"/>
    <property type="match status" value="1"/>
</dbReference>
<evidence type="ECO:0000256" key="2">
    <source>
        <dbReference type="ARBA" id="ARBA00009077"/>
    </source>
</evidence>
<evidence type="ECO:0000256" key="3">
    <source>
        <dbReference type="ARBA" id="ARBA00022898"/>
    </source>
</evidence>
<evidence type="ECO:0000256" key="5">
    <source>
        <dbReference type="ARBA" id="ARBA00047517"/>
    </source>
</evidence>
<comment type="cofactor">
    <cofactor evidence="1 7">
        <name>pyridoxal 5'-phosphate</name>
        <dbReference type="ChEBI" id="CHEBI:597326"/>
    </cofactor>
</comment>
<organism evidence="9 10">
    <name type="scientific">Methylovorus glucosotrophus (strain SIP3-4)</name>
    <dbReference type="NCBI Taxonomy" id="582744"/>
    <lineage>
        <taxon>Bacteria</taxon>
        <taxon>Pseudomonadati</taxon>
        <taxon>Pseudomonadota</taxon>
        <taxon>Betaproteobacteria</taxon>
        <taxon>Nitrosomonadales</taxon>
        <taxon>Methylophilaceae</taxon>
        <taxon>Methylovorus</taxon>
    </lineage>
</organism>
<keyword evidence="8" id="KW-1133">Transmembrane helix</keyword>